<dbReference type="EMBL" id="FUWZ01000003">
    <property type="protein sequence ID" value="SKA32878.1"/>
    <property type="molecule type" value="Genomic_DNA"/>
</dbReference>
<evidence type="ECO:0000313" key="1">
    <source>
        <dbReference type="EMBL" id="SKA32878.1"/>
    </source>
</evidence>
<dbReference type="STRING" id="634771.SAMN04488128_103729"/>
<reference evidence="2" key="1">
    <citation type="submission" date="2017-02" db="EMBL/GenBank/DDBJ databases">
        <authorList>
            <person name="Varghese N."/>
            <person name="Submissions S."/>
        </authorList>
    </citation>
    <scope>NUCLEOTIDE SEQUENCE [LARGE SCALE GENOMIC DNA]</scope>
    <source>
        <strain evidence="2">DSM 22224</strain>
    </source>
</reference>
<organism evidence="1 2">
    <name type="scientific">Chitinophaga eiseniae</name>
    <dbReference type="NCBI Taxonomy" id="634771"/>
    <lineage>
        <taxon>Bacteria</taxon>
        <taxon>Pseudomonadati</taxon>
        <taxon>Bacteroidota</taxon>
        <taxon>Chitinophagia</taxon>
        <taxon>Chitinophagales</taxon>
        <taxon>Chitinophagaceae</taxon>
        <taxon>Chitinophaga</taxon>
    </lineage>
</organism>
<sequence>MIINHQLIFSINESLPIFFLACFDSLSSLDKFSSIPNNGTKEHHFCTCDLMCVRNGNSDDRQQLQRSYLASRLDLAYSIALLLDLPQYGNAEDRLLIKVSPPKKILPNGLWQGF</sequence>
<dbReference type="Proteomes" id="UP000190367">
    <property type="component" value="Unassembled WGS sequence"/>
</dbReference>
<dbReference type="RefSeq" id="WP_078671056.1">
    <property type="nucleotide sequence ID" value="NZ_FUWZ01000003.1"/>
</dbReference>
<keyword evidence="2" id="KW-1185">Reference proteome</keyword>
<protein>
    <submittedName>
        <fullName evidence="1">Uncharacterized protein</fullName>
    </submittedName>
</protein>
<accession>A0A1T4SY89</accession>
<proteinExistence type="predicted"/>
<dbReference type="AlphaFoldDB" id="A0A1T4SY89"/>
<gene>
    <name evidence="1" type="ORF">SAMN04488128_103729</name>
</gene>
<name>A0A1T4SY89_9BACT</name>
<evidence type="ECO:0000313" key="2">
    <source>
        <dbReference type="Proteomes" id="UP000190367"/>
    </source>
</evidence>